<keyword evidence="1" id="KW-0732">Signal</keyword>
<reference evidence="2 3" key="1">
    <citation type="submission" date="2016-10" db="EMBL/GenBank/DDBJ databases">
        <title>Genome sequence of Planktotalea frisia SH6-1.</title>
        <authorList>
            <person name="Poehlein A."/>
            <person name="Bakenhus I."/>
            <person name="Voget S."/>
            <person name="Brinkhoff T."/>
            <person name="Simon M."/>
        </authorList>
    </citation>
    <scope>NUCLEOTIDE SEQUENCE [LARGE SCALE GENOMIC DNA]</scope>
    <source>
        <strain evidence="2 3">SH6-1</strain>
    </source>
</reference>
<feature type="chain" id="PRO_5012769913" evidence="1">
    <location>
        <begin position="21"/>
        <end position="93"/>
    </location>
</feature>
<feature type="signal peptide" evidence="1">
    <location>
        <begin position="1"/>
        <end position="20"/>
    </location>
</feature>
<comment type="caution">
    <text evidence="2">The sequence shown here is derived from an EMBL/GenBank/DDBJ whole genome shotgun (WGS) entry which is preliminary data.</text>
</comment>
<dbReference type="STRING" id="696762.PFRI_27560"/>
<evidence type="ECO:0000256" key="1">
    <source>
        <dbReference type="SAM" id="SignalP"/>
    </source>
</evidence>
<accession>A0A1L9NUS4</accession>
<protein>
    <submittedName>
        <fullName evidence="2">Uncharacterized protein</fullName>
    </submittedName>
</protein>
<dbReference type="EMBL" id="MLCB01000159">
    <property type="protein sequence ID" value="OJI92981.1"/>
    <property type="molecule type" value="Genomic_DNA"/>
</dbReference>
<dbReference type="OrthoDB" id="7861345at2"/>
<proteinExistence type="predicted"/>
<gene>
    <name evidence="2" type="ORF">PFRI_27560</name>
</gene>
<evidence type="ECO:0000313" key="2">
    <source>
        <dbReference type="EMBL" id="OJI92981.1"/>
    </source>
</evidence>
<keyword evidence="3" id="KW-1185">Reference proteome</keyword>
<dbReference type="AlphaFoldDB" id="A0A1L9NUS4"/>
<sequence length="93" mass="9716">MKTVTIFAFALAISATGAQAGWNEADACAAGLSGDSKLIYNRVKPKIVVGDKSGNEARIKSTVKDMVSKDEVAFIGVRGKAKQAVACLQKVNS</sequence>
<name>A0A1L9NUS4_9RHOB</name>
<organism evidence="2 3">
    <name type="scientific">Planktotalea frisia</name>
    <dbReference type="NCBI Taxonomy" id="696762"/>
    <lineage>
        <taxon>Bacteria</taxon>
        <taxon>Pseudomonadati</taxon>
        <taxon>Pseudomonadota</taxon>
        <taxon>Alphaproteobacteria</taxon>
        <taxon>Rhodobacterales</taxon>
        <taxon>Paracoccaceae</taxon>
        <taxon>Planktotalea</taxon>
    </lineage>
</organism>
<dbReference type="RefSeq" id="WP_072631281.1">
    <property type="nucleotide sequence ID" value="NZ_MLCB01000159.1"/>
</dbReference>
<evidence type="ECO:0000313" key="3">
    <source>
        <dbReference type="Proteomes" id="UP000184514"/>
    </source>
</evidence>
<dbReference type="Proteomes" id="UP000184514">
    <property type="component" value="Unassembled WGS sequence"/>
</dbReference>